<dbReference type="RefSeq" id="WP_108718146.1">
    <property type="nucleotide sequence ID" value="NZ_DAMDJA010000059.1"/>
</dbReference>
<dbReference type="Pfam" id="PF01547">
    <property type="entry name" value="SBP_bac_1"/>
    <property type="match status" value="1"/>
</dbReference>
<organism evidence="3 4">
    <name type="scientific">Miniimonas arenae</name>
    <dbReference type="NCBI Taxonomy" id="676201"/>
    <lineage>
        <taxon>Bacteria</taxon>
        <taxon>Bacillati</taxon>
        <taxon>Actinomycetota</taxon>
        <taxon>Actinomycetes</taxon>
        <taxon>Micrococcales</taxon>
        <taxon>Beutenbergiaceae</taxon>
        <taxon>Miniimonas</taxon>
    </lineage>
</organism>
<sequence length="449" mass="48303">MRKSVISIAAVFAAAGLALTACSSGGGTDDATGGATSGGDGSAAGEATPDTTPVTINFTWWGNDDRADRYNQAIAKFNEAYPYITVQTSWQAFPDYWTARNTEAAGNALPDVMQFDSSYLREYASTNRLLDLQEFIDNGTIDLGNFDESLVAAGNLNDVQAAIPTSTNTLGMFVNPTVIEQVGVDFPADGYTYDEYNEFVQAVSDANVTNAEGYKLYGSGDYTSTFWFFLQWVIQQGEAPFTDDGQLNFTEDDVVEWLSLTADLRENKAVFPVDRGVALSPLGGFTVNEVAAEATWDNFMASYTADSGTDNLEIVPIWSGDNGTQNFFRPSMLLAAGANTEHAEAAATFINFLLTDPSVGEIFGTSKGVPADSEQRAAIVAEEGSTDAKVLAYEELIGETETSTAPIPVKGFGTIEEKWRNLGEELNYGNITPEQFADEWFAEASMAVG</sequence>
<dbReference type="PROSITE" id="PS51257">
    <property type="entry name" value="PROKAR_LIPOPROTEIN"/>
    <property type="match status" value="1"/>
</dbReference>
<dbReference type="OrthoDB" id="7918484at2"/>
<keyword evidence="2" id="KW-0732">Signal</keyword>
<feature type="region of interest" description="Disordered" evidence="1">
    <location>
        <begin position="28"/>
        <end position="51"/>
    </location>
</feature>
<dbReference type="Proteomes" id="UP000313849">
    <property type="component" value="Unassembled WGS sequence"/>
</dbReference>
<dbReference type="AlphaFoldDB" id="A0A5C5BAU0"/>
<comment type="caution">
    <text evidence="3">The sequence shown here is derived from an EMBL/GenBank/DDBJ whole genome shotgun (WGS) entry which is preliminary data.</text>
</comment>
<accession>A0A5C5BAU0</accession>
<dbReference type="InterPro" id="IPR050490">
    <property type="entry name" value="Bact_solute-bd_prot1"/>
</dbReference>
<feature type="chain" id="PRO_5022712830" evidence="2">
    <location>
        <begin position="24"/>
        <end position="449"/>
    </location>
</feature>
<feature type="signal peptide" evidence="2">
    <location>
        <begin position="1"/>
        <end position="23"/>
    </location>
</feature>
<name>A0A5C5BAU0_9MICO</name>
<dbReference type="Gene3D" id="3.40.190.10">
    <property type="entry name" value="Periplasmic binding protein-like II"/>
    <property type="match status" value="2"/>
</dbReference>
<evidence type="ECO:0000256" key="1">
    <source>
        <dbReference type="SAM" id="MobiDB-lite"/>
    </source>
</evidence>
<proteinExistence type="predicted"/>
<dbReference type="InterPro" id="IPR006059">
    <property type="entry name" value="SBP"/>
</dbReference>
<keyword evidence="4" id="KW-1185">Reference proteome</keyword>
<dbReference type="PANTHER" id="PTHR43649:SF30">
    <property type="entry name" value="ABC TRANSPORTER SUBSTRATE-BINDING PROTEIN"/>
    <property type="match status" value="1"/>
</dbReference>
<evidence type="ECO:0000256" key="2">
    <source>
        <dbReference type="SAM" id="SignalP"/>
    </source>
</evidence>
<protein>
    <submittedName>
        <fullName evidence="3">Extracellular solute-binding protein</fullName>
    </submittedName>
</protein>
<evidence type="ECO:0000313" key="3">
    <source>
        <dbReference type="EMBL" id="TNU73599.1"/>
    </source>
</evidence>
<dbReference type="SUPFAM" id="SSF53850">
    <property type="entry name" value="Periplasmic binding protein-like II"/>
    <property type="match status" value="1"/>
</dbReference>
<reference evidence="3 4" key="1">
    <citation type="submission" date="2019-06" db="EMBL/GenBank/DDBJ databases">
        <title>Draft genome sequence of Miniimonas arenae KCTC 19750T isolated from sea sand.</title>
        <authorList>
            <person name="Park S.-J."/>
        </authorList>
    </citation>
    <scope>NUCLEOTIDE SEQUENCE [LARGE SCALE GENOMIC DNA]</scope>
    <source>
        <strain evidence="3 4">KCTC 19750</strain>
    </source>
</reference>
<evidence type="ECO:0000313" key="4">
    <source>
        <dbReference type="Proteomes" id="UP000313849"/>
    </source>
</evidence>
<dbReference type="PANTHER" id="PTHR43649">
    <property type="entry name" value="ARABINOSE-BINDING PROTEIN-RELATED"/>
    <property type="match status" value="1"/>
</dbReference>
<dbReference type="EMBL" id="VENP01000039">
    <property type="protein sequence ID" value="TNU73599.1"/>
    <property type="molecule type" value="Genomic_DNA"/>
</dbReference>
<gene>
    <name evidence="3" type="ORF">FH969_10540</name>
</gene>